<reference evidence="2 3" key="1">
    <citation type="journal article" date="2019" name="Commun. Biol.">
        <title>The bagworm genome reveals a unique fibroin gene that provides high tensile strength.</title>
        <authorList>
            <person name="Kono N."/>
            <person name="Nakamura H."/>
            <person name="Ohtoshi R."/>
            <person name="Tomita M."/>
            <person name="Numata K."/>
            <person name="Arakawa K."/>
        </authorList>
    </citation>
    <scope>NUCLEOTIDE SEQUENCE [LARGE SCALE GENOMIC DNA]</scope>
</reference>
<dbReference type="EMBL" id="BGZK01000223">
    <property type="protein sequence ID" value="GBP29708.1"/>
    <property type="molecule type" value="Genomic_DNA"/>
</dbReference>
<feature type="compositionally biased region" description="Basic and acidic residues" evidence="1">
    <location>
        <begin position="16"/>
        <end position="25"/>
    </location>
</feature>
<name>A0A4C1UTE8_EUMVA</name>
<feature type="region of interest" description="Disordered" evidence="1">
    <location>
        <begin position="1"/>
        <end position="39"/>
    </location>
</feature>
<keyword evidence="3" id="KW-1185">Reference proteome</keyword>
<evidence type="ECO:0000256" key="1">
    <source>
        <dbReference type="SAM" id="MobiDB-lite"/>
    </source>
</evidence>
<dbReference type="AlphaFoldDB" id="A0A4C1UTE8"/>
<evidence type="ECO:0000313" key="3">
    <source>
        <dbReference type="Proteomes" id="UP000299102"/>
    </source>
</evidence>
<comment type="caution">
    <text evidence="2">The sequence shown here is derived from an EMBL/GenBank/DDBJ whole genome shotgun (WGS) entry which is preliminary data.</text>
</comment>
<accession>A0A4C1UTE8</accession>
<proteinExistence type="predicted"/>
<gene>
    <name evidence="2" type="ORF">EVAR_13631_1</name>
</gene>
<sequence>MPPASSKSELSLVAKSKLDKGRGTESRIGSGSESKAGPGMKIENRIEVENECGFEIRVKIVIKIRIEDTIGMKLTSIDKKGGEIHYAYIHAGRTISHKKIQIFALNTKDERIHSTSMLAELRALTGWASNS</sequence>
<evidence type="ECO:0000313" key="2">
    <source>
        <dbReference type="EMBL" id="GBP29708.1"/>
    </source>
</evidence>
<dbReference type="Proteomes" id="UP000299102">
    <property type="component" value="Unassembled WGS sequence"/>
</dbReference>
<organism evidence="2 3">
    <name type="scientific">Eumeta variegata</name>
    <name type="common">Bagworm moth</name>
    <name type="synonym">Eumeta japonica</name>
    <dbReference type="NCBI Taxonomy" id="151549"/>
    <lineage>
        <taxon>Eukaryota</taxon>
        <taxon>Metazoa</taxon>
        <taxon>Ecdysozoa</taxon>
        <taxon>Arthropoda</taxon>
        <taxon>Hexapoda</taxon>
        <taxon>Insecta</taxon>
        <taxon>Pterygota</taxon>
        <taxon>Neoptera</taxon>
        <taxon>Endopterygota</taxon>
        <taxon>Lepidoptera</taxon>
        <taxon>Glossata</taxon>
        <taxon>Ditrysia</taxon>
        <taxon>Tineoidea</taxon>
        <taxon>Psychidae</taxon>
        <taxon>Oiketicinae</taxon>
        <taxon>Eumeta</taxon>
    </lineage>
</organism>
<protein>
    <submittedName>
        <fullName evidence="2">Uncharacterized protein</fullName>
    </submittedName>
</protein>